<sequence>MKKFLLSALGASVLALSACSGADDSTPVPGGETPVPGGETPIPGGENPIPGGENPIPGGENPNPVPGGEDPGTPSAQTFELRIKGEGIADYTSLKVPISAVSILADGKPLAANVLTNMVELAGTPEHSPLAARFTVPPGTDKVKVTVHFNAMGNFAKNGARATELDARVAPVTFEARVSDLRIRGRAVVVLDMARSMVPMKASSTMLMLPNGAVKF</sequence>
<evidence type="ECO:0000256" key="1">
    <source>
        <dbReference type="SAM" id="MobiDB-lite"/>
    </source>
</evidence>
<gene>
    <name evidence="3" type="ORF">JY572_25705</name>
</gene>
<feature type="chain" id="PRO_5047427500" description="Lipoprotein" evidence="2">
    <location>
        <begin position="23"/>
        <end position="216"/>
    </location>
</feature>
<evidence type="ECO:0000313" key="4">
    <source>
        <dbReference type="Proteomes" id="UP000663090"/>
    </source>
</evidence>
<feature type="compositionally biased region" description="Low complexity" evidence="1">
    <location>
        <begin position="21"/>
        <end position="72"/>
    </location>
</feature>
<feature type="signal peptide" evidence="2">
    <location>
        <begin position="1"/>
        <end position="22"/>
    </location>
</feature>
<feature type="region of interest" description="Disordered" evidence="1">
    <location>
        <begin position="21"/>
        <end position="76"/>
    </location>
</feature>
<dbReference type="RefSeq" id="WP_206713519.1">
    <property type="nucleotide sequence ID" value="NZ_CP071091.1"/>
</dbReference>
<protein>
    <recommendedName>
        <fullName evidence="5">Lipoprotein</fullName>
    </recommendedName>
</protein>
<dbReference type="PROSITE" id="PS51257">
    <property type="entry name" value="PROKAR_LIPOPROTEIN"/>
    <property type="match status" value="1"/>
</dbReference>
<dbReference type="Proteomes" id="UP000663090">
    <property type="component" value="Chromosome"/>
</dbReference>
<name>A0ABX7N2G7_9BACT</name>
<evidence type="ECO:0000256" key="2">
    <source>
        <dbReference type="SAM" id="SignalP"/>
    </source>
</evidence>
<keyword evidence="2" id="KW-0732">Signal</keyword>
<evidence type="ECO:0000313" key="3">
    <source>
        <dbReference type="EMBL" id="QSQ11779.1"/>
    </source>
</evidence>
<reference evidence="3 4" key="1">
    <citation type="submission" date="2021-02" db="EMBL/GenBank/DDBJ databases">
        <title>De Novo genome assembly of isolated myxobacteria.</title>
        <authorList>
            <person name="Stevens D.C."/>
        </authorList>
    </citation>
    <scope>NUCLEOTIDE SEQUENCE [LARGE SCALE GENOMIC DNA]</scope>
    <source>
        <strain evidence="3 4">SCHIC003</strain>
    </source>
</reference>
<keyword evidence="4" id="KW-1185">Reference proteome</keyword>
<proteinExistence type="predicted"/>
<accession>A0ABX7N2G7</accession>
<organism evidence="3 4">
    <name type="scientific">Myxococcus landrumensis</name>
    <dbReference type="NCBI Taxonomy" id="2813577"/>
    <lineage>
        <taxon>Bacteria</taxon>
        <taxon>Pseudomonadati</taxon>
        <taxon>Myxococcota</taxon>
        <taxon>Myxococcia</taxon>
        <taxon>Myxococcales</taxon>
        <taxon>Cystobacterineae</taxon>
        <taxon>Myxococcaceae</taxon>
        <taxon>Myxococcus</taxon>
    </lineage>
</organism>
<evidence type="ECO:0008006" key="5">
    <source>
        <dbReference type="Google" id="ProtNLM"/>
    </source>
</evidence>
<dbReference type="EMBL" id="CP071091">
    <property type="protein sequence ID" value="QSQ11779.1"/>
    <property type="molecule type" value="Genomic_DNA"/>
</dbReference>